<dbReference type="PROSITE" id="PS51257">
    <property type="entry name" value="PROKAR_LIPOPROTEIN"/>
    <property type="match status" value="1"/>
</dbReference>
<dbReference type="GO" id="GO:0016787">
    <property type="term" value="F:hydrolase activity"/>
    <property type="evidence" value="ECO:0007669"/>
    <property type="project" value="UniProtKB-KW"/>
</dbReference>
<accession>A0ABT3PJE4</accession>
<name>A0ABT3PJE4_9BACT</name>
<dbReference type="EMBL" id="JAGGJA010000002">
    <property type="protein sequence ID" value="MCW9705878.1"/>
    <property type="molecule type" value="Genomic_DNA"/>
</dbReference>
<comment type="similarity">
    <text evidence="1">Belongs to the peptidase S33 family.</text>
</comment>
<dbReference type="PANTHER" id="PTHR43798:SF27">
    <property type="entry name" value="HYDROLASE ALPHA_BETA HYDROLASE FOLD FAMILY"/>
    <property type="match status" value="1"/>
</dbReference>
<dbReference type="PRINTS" id="PR00793">
    <property type="entry name" value="PROAMNOPTASE"/>
</dbReference>
<evidence type="ECO:0000259" key="3">
    <source>
        <dbReference type="Pfam" id="PF00561"/>
    </source>
</evidence>
<evidence type="ECO:0000256" key="1">
    <source>
        <dbReference type="ARBA" id="ARBA00010088"/>
    </source>
</evidence>
<dbReference type="Pfam" id="PF00561">
    <property type="entry name" value="Abhydrolase_1"/>
    <property type="match status" value="1"/>
</dbReference>
<feature type="domain" description="AB hydrolase-1" evidence="3">
    <location>
        <begin position="49"/>
        <end position="304"/>
    </location>
</feature>
<dbReference type="Proteomes" id="UP001207918">
    <property type="component" value="Unassembled WGS sequence"/>
</dbReference>
<keyword evidence="5" id="KW-1185">Reference proteome</keyword>
<dbReference type="Gene3D" id="3.40.50.1820">
    <property type="entry name" value="alpha/beta hydrolase"/>
    <property type="match status" value="1"/>
</dbReference>
<organism evidence="4 5">
    <name type="scientific">Fodinibius salsisoli</name>
    <dbReference type="NCBI Taxonomy" id="2820877"/>
    <lineage>
        <taxon>Bacteria</taxon>
        <taxon>Pseudomonadati</taxon>
        <taxon>Balneolota</taxon>
        <taxon>Balneolia</taxon>
        <taxon>Balneolales</taxon>
        <taxon>Balneolaceae</taxon>
        <taxon>Fodinibius</taxon>
    </lineage>
</organism>
<dbReference type="InterPro" id="IPR000073">
    <property type="entry name" value="AB_hydrolase_1"/>
</dbReference>
<dbReference type="InterPro" id="IPR050266">
    <property type="entry name" value="AB_hydrolase_sf"/>
</dbReference>
<dbReference type="InterPro" id="IPR002410">
    <property type="entry name" value="Peptidase_S33"/>
</dbReference>
<evidence type="ECO:0000256" key="2">
    <source>
        <dbReference type="ARBA" id="ARBA00022801"/>
    </source>
</evidence>
<dbReference type="RefSeq" id="WP_265764567.1">
    <property type="nucleotide sequence ID" value="NZ_JAGGJA010000002.1"/>
</dbReference>
<dbReference type="InterPro" id="IPR029058">
    <property type="entry name" value="AB_hydrolase_fold"/>
</dbReference>
<evidence type="ECO:0000313" key="5">
    <source>
        <dbReference type="Proteomes" id="UP001207918"/>
    </source>
</evidence>
<keyword evidence="2 4" id="KW-0378">Hydrolase</keyword>
<comment type="caution">
    <text evidence="4">The sequence shown here is derived from an EMBL/GenBank/DDBJ whole genome shotgun (WGS) entry which is preliminary data.</text>
</comment>
<dbReference type="SUPFAM" id="SSF53474">
    <property type="entry name" value="alpha/beta-Hydrolases"/>
    <property type="match status" value="1"/>
</dbReference>
<protein>
    <submittedName>
        <fullName evidence="4">Alpha/beta fold hydrolase</fullName>
    </submittedName>
</protein>
<sequence length="325" mass="36005">MKKVFLIIFSILIIGCQDNKRIPILDDGYITGAEGAQIYYQVMGSGQDSIVVIHGGPGAGMHSVLPSVRPLAQHYVLIFYDQRGGGKSELPADTTKLQPSYFVEDLEAVRQHFGLEKMNVLTHSFGSVLVAQYAQNYPEHLKRLVFHGATGPDLQQELTLRKLKASRAPPSPDTTLSNRASELLQKLLKGTASNPVETCQEYENINKKLAMARGDTITYKGTTCNAPPEAVHYYYRYTAQLAPRYYNGWDFTTKLDQLRAPLLVVYGKEDSSMIPAQRSWASSIPNGRLLLIPSAGKAAFSDNPGFVFPAIDMFFSGKWPQNVTP</sequence>
<evidence type="ECO:0000313" key="4">
    <source>
        <dbReference type="EMBL" id="MCW9705878.1"/>
    </source>
</evidence>
<dbReference type="PANTHER" id="PTHR43798">
    <property type="entry name" value="MONOACYLGLYCEROL LIPASE"/>
    <property type="match status" value="1"/>
</dbReference>
<gene>
    <name evidence="4" type="ORF">J6I44_03395</name>
</gene>
<reference evidence="4 5" key="1">
    <citation type="submission" date="2021-03" db="EMBL/GenBank/DDBJ databases">
        <title>Aliifodinibius sp. nov., a new bacterium isolated from saline soil.</title>
        <authorList>
            <person name="Galisteo C."/>
            <person name="De La Haba R."/>
            <person name="Sanchez-Porro C."/>
            <person name="Ventosa A."/>
        </authorList>
    </citation>
    <scope>NUCLEOTIDE SEQUENCE [LARGE SCALE GENOMIC DNA]</scope>
    <source>
        <strain evidence="4 5">1BSP15-2V2</strain>
    </source>
</reference>
<proteinExistence type="inferred from homology"/>